<reference evidence="1 2" key="1">
    <citation type="submission" date="2021-04" db="EMBL/GenBank/DDBJ databases">
        <authorList>
            <person name="De Guttry C."/>
            <person name="Zahm M."/>
            <person name="Klopp C."/>
            <person name="Cabau C."/>
            <person name="Louis A."/>
            <person name="Berthelot C."/>
            <person name="Parey E."/>
            <person name="Roest Crollius H."/>
            <person name="Montfort J."/>
            <person name="Robinson-Rechavi M."/>
            <person name="Bucao C."/>
            <person name="Bouchez O."/>
            <person name="Gislard M."/>
            <person name="Lluch J."/>
            <person name="Milhes M."/>
            <person name="Lampietro C."/>
            <person name="Lopez Roques C."/>
            <person name="Donnadieu C."/>
            <person name="Braasch I."/>
            <person name="Desvignes T."/>
            <person name="Postlethwait J."/>
            <person name="Bobe J."/>
            <person name="Wedekind C."/>
            <person name="Guiguen Y."/>
        </authorList>
    </citation>
    <scope>NUCLEOTIDE SEQUENCE [LARGE SCALE GENOMIC DNA]</scope>
    <source>
        <strain evidence="1">Cs_M1</strain>
        <tissue evidence="1">Blood</tissue>
    </source>
</reference>
<accession>A0AAN8MDV8</accession>
<comment type="caution">
    <text evidence="1">The sequence shown here is derived from an EMBL/GenBank/DDBJ whole genome shotgun (WGS) entry which is preliminary data.</text>
</comment>
<evidence type="ECO:0000313" key="2">
    <source>
        <dbReference type="Proteomes" id="UP001356427"/>
    </source>
</evidence>
<keyword evidence="2" id="KW-1185">Reference proteome</keyword>
<sequence length="91" mass="10307">MTTAFTAAIRPEKQDRLQMIRVFVDGIQKVCLNPTCNQCAVIAKAIVQKHPDSFLDTKVSLCNNKKRVENINRTNTVARLQRKTCTNTKES</sequence>
<dbReference type="AlphaFoldDB" id="A0AAN8MDV8"/>
<gene>
    <name evidence="1" type="ORF">J4Q44_G00011230</name>
</gene>
<organism evidence="1 2">
    <name type="scientific">Coregonus suidteri</name>
    <dbReference type="NCBI Taxonomy" id="861788"/>
    <lineage>
        <taxon>Eukaryota</taxon>
        <taxon>Metazoa</taxon>
        <taxon>Chordata</taxon>
        <taxon>Craniata</taxon>
        <taxon>Vertebrata</taxon>
        <taxon>Euteleostomi</taxon>
        <taxon>Actinopterygii</taxon>
        <taxon>Neopterygii</taxon>
        <taxon>Teleostei</taxon>
        <taxon>Protacanthopterygii</taxon>
        <taxon>Salmoniformes</taxon>
        <taxon>Salmonidae</taxon>
        <taxon>Coregoninae</taxon>
        <taxon>Coregonus</taxon>
    </lineage>
</organism>
<evidence type="ECO:0000313" key="1">
    <source>
        <dbReference type="EMBL" id="KAK6329145.1"/>
    </source>
</evidence>
<dbReference type="Proteomes" id="UP001356427">
    <property type="component" value="Unassembled WGS sequence"/>
</dbReference>
<name>A0AAN8MDV8_9TELE</name>
<proteinExistence type="predicted"/>
<dbReference type="EMBL" id="JAGTTL010000001">
    <property type="protein sequence ID" value="KAK6329145.1"/>
    <property type="molecule type" value="Genomic_DNA"/>
</dbReference>
<protein>
    <submittedName>
        <fullName evidence="1">Uncharacterized protein</fullName>
    </submittedName>
</protein>